<dbReference type="AlphaFoldDB" id="A0AAD4H9L1"/>
<evidence type="ECO:0000313" key="2">
    <source>
        <dbReference type="EMBL" id="KAG0277420.1"/>
    </source>
</evidence>
<protein>
    <submittedName>
        <fullName evidence="2">Uncharacterized protein</fullName>
    </submittedName>
</protein>
<gene>
    <name evidence="2" type="ORF">BGZ95_005973</name>
</gene>
<organism evidence="2 3">
    <name type="scientific">Linnemannia exigua</name>
    <dbReference type="NCBI Taxonomy" id="604196"/>
    <lineage>
        <taxon>Eukaryota</taxon>
        <taxon>Fungi</taxon>
        <taxon>Fungi incertae sedis</taxon>
        <taxon>Mucoromycota</taxon>
        <taxon>Mortierellomycotina</taxon>
        <taxon>Mortierellomycetes</taxon>
        <taxon>Mortierellales</taxon>
        <taxon>Mortierellaceae</taxon>
        <taxon>Linnemannia</taxon>
    </lineage>
</organism>
<keyword evidence="3" id="KW-1185">Reference proteome</keyword>
<feature type="region of interest" description="Disordered" evidence="1">
    <location>
        <begin position="1"/>
        <end position="155"/>
    </location>
</feature>
<dbReference type="EMBL" id="JAAAIL010000277">
    <property type="protein sequence ID" value="KAG0277420.1"/>
    <property type="molecule type" value="Genomic_DNA"/>
</dbReference>
<comment type="caution">
    <text evidence="2">The sequence shown here is derived from an EMBL/GenBank/DDBJ whole genome shotgun (WGS) entry which is preliminary data.</text>
</comment>
<feature type="non-terminal residue" evidence="2">
    <location>
        <position position="225"/>
    </location>
</feature>
<reference evidence="2" key="1">
    <citation type="journal article" date="2020" name="Fungal Divers.">
        <title>Resolving the Mortierellaceae phylogeny through synthesis of multi-gene phylogenetics and phylogenomics.</title>
        <authorList>
            <person name="Vandepol N."/>
            <person name="Liber J."/>
            <person name="Desiro A."/>
            <person name="Na H."/>
            <person name="Kennedy M."/>
            <person name="Barry K."/>
            <person name="Grigoriev I.V."/>
            <person name="Miller A.N."/>
            <person name="O'Donnell K."/>
            <person name="Stajich J.E."/>
            <person name="Bonito G."/>
        </authorList>
    </citation>
    <scope>NUCLEOTIDE SEQUENCE</scope>
    <source>
        <strain evidence="2">NRRL 28262</strain>
    </source>
</reference>
<feature type="compositionally biased region" description="Polar residues" evidence="1">
    <location>
        <begin position="141"/>
        <end position="151"/>
    </location>
</feature>
<evidence type="ECO:0000256" key="1">
    <source>
        <dbReference type="SAM" id="MobiDB-lite"/>
    </source>
</evidence>
<sequence>MTSREKDDGVEEDAIGHNVRDPQYINGKHNAGSITAAARPKKAASSSQSSYPLPPPLSPRPAEGRDAFLTRLSAASGSTPTTPPSGPQAILKDTQGVRYMPITDAGKSEWIGGNDYNDWGPSSQGSGHRTLHTSTRKNDDSANTQSPQIPASESHMYRGTVIIPRNPQEPSLPVNAPVAASQEQLAQAQALSGHVDMSRYQNRTQDLQKRLKDIWVEQERLDLER</sequence>
<evidence type="ECO:0000313" key="3">
    <source>
        <dbReference type="Proteomes" id="UP001194580"/>
    </source>
</evidence>
<name>A0AAD4H9L1_9FUNG</name>
<dbReference type="Proteomes" id="UP001194580">
    <property type="component" value="Unassembled WGS sequence"/>
</dbReference>
<proteinExistence type="predicted"/>
<accession>A0AAD4H9L1</accession>